<dbReference type="EMBL" id="QGTQ01000034">
    <property type="protein sequence ID" value="PWV93815.1"/>
    <property type="molecule type" value="Genomic_DNA"/>
</dbReference>
<gene>
    <name evidence="2" type="ORF">DFQ01_13454</name>
</gene>
<dbReference type="OrthoDB" id="9554041at2"/>
<name>A0A2V2YLV7_9BACL</name>
<feature type="transmembrane region" description="Helical" evidence="1">
    <location>
        <begin position="344"/>
        <end position="364"/>
    </location>
</feature>
<organism evidence="2 3">
    <name type="scientific">Paenibacillus cellulosilyticus</name>
    <dbReference type="NCBI Taxonomy" id="375489"/>
    <lineage>
        <taxon>Bacteria</taxon>
        <taxon>Bacillati</taxon>
        <taxon>Bacillota</taxon>
        <taxon>Bacilli</taxon>
        <taxon>Bacillales</taxon>
        <taxon>Paenibacillaceae</taxon>
        <taxon>Paenibacillus</taxon>
    </lineage>
</organism>
<feature type="transmembrane region" description="Helical" evidence="1">
    <location>
        <begin position="6"/>
        <end position="23"/>
    </location>
</feature>
<sequence length="454" mass="52172">MILLTYATLGIGFTATIFTCFRLKDPFHPSVLMSLFFGIPLLFSMQRLSDLQSSEWEFQTYLLLIYAICIFIILPAVLSIKLPNNNAVKWEEISFKMRPLYLYGINLFAIALYLAENKITSGAVLPYLAIHDNVNVHTASVPIVSIFTTALPVVLVIVNYLASLQQRKKLYYLFIILLIALPLSRLARFEVVTSLLPLAAMIFYRTKKKKRFAFWGIITMVLLIFAGSFVGQYRMTYGGKYNYISYSKSIGFTGPKGPFEVNAILYGYFPLSIENVDRFVKKNPNFHDYQYVQYTFRPVMAGILQLDNLLHENYHMYKFVNKMRDPLNGAAIVDTALIEFSMDFGYVFSFVPMLLYALIGYTLYHRGRVGGGHKMLYYLLFAQAFLLFSFQNVFIESRALHASIFLMALLAFAKKYPFEQPINERSRLLVRSEFSKLATSMTFLIIGIVIMIIY</sequence>
<dbReference type="AlphaFoldDB" id="A0A2V2YLV7"/>
<evidence type="ECO:0000256" key="1">
    <source>
        <dbReference type="SAM" id="Phobius"/>
    </source>
</evidence>
<proteinExistence type="predicted"/>
<evidence type="ECO:0000313" key="2">
    <source>
        <dbReference type="EMBL" id="PWV93815.1"/>
    </source>
</evidence>
<dbReference type="NCBIfam" id="TIGR04370">
    <property type="entry name" value="glyco_rpt_poly"/>
    <property type="match status" value="1"/>
</dbReference>
<feature type="transmembrane region" description="Helical" evidence="1">
    <location>
        <begin position="30"/>
        <end position="49"/>
    </location>
</feature>
<feature type="transmembrane region" description="Helical" evidence="1">
    <location>
        <begin position="169"/>
        <end position="185"/>
    </location>
</feature>
<feature type="transmembrane region" description="Helical" evidence="1">
    <location>
        <begin position="100"/>
        <end position="119"/>
    </location>
</feature>
<keyword evidence="1" id="KW-1133">Transmembrane helix</keyword>
<accession>A0A2V2YLV7</accession>
<dbReference type="Proteomes" id="UP000246635">
    <property type="component" value="Unassembled WGS sequence"/>
</dbReference>
<feature type="transmembrane region" description="Helical" evidence="1">
    <location>
        <begin position="213"/>
        <end position="233"/>
    </location>
</feature>
<keyword evidence="1" id="KW-0472">Membrane</keyword>
<protein>
    <submittedName>
        <fullName evidence="2">Oligosaccharide repeat unit polymerase</fullName>
    </submittedName>
</protein>
<keyword evidence="1" id="KW-0812">Transmembrane</keyword>
<dbReference type="RefSeq" id="WP_110047009.1">
    <property type="nucleotide sequence ID" value="NZ_CP054613.1"/>
</dbReference>
<comment type="caution">
    <text evidence="2">The sequence shown here is derived from an EMBL/GenBank/DDBJ whole genome shotgun (WGS) entry which is preliminary data.</text>
</comment>
<keyword evidence="3" id="KW-1185">Reference proteome</keyword>
<feature type="transmembrane region" description="Helical" evidence="1">
    <location>
        <begin position="437"/>
        <end position="453"/>
    </location>
</feature>
<feature type="transmembrane region" description="Helical" evidence="1">
    <location>
        <begin position="376"/>
        <end position="394"/>
    </location>
</feature>
<evidence type="ECO:0000313" key="3">
    <source>
        <dbReference type="Proteomes" id="UP000246635"/>
    </source>
</evidence>
<feature type="transmembrane region" description="Helical" evidence="1">
    <location>
        <begin position="139"/>
        <end position="162"/>
    </location>
</feature>
<reference evidence="2 3" key="1">
    <citation type="submission" date="2018-05" db="EMBL/GenBank/DDBJ databases">
        <title>Genomic Encyclopedia of Type Strains, Phase III (KMG-III): the genomes of soil and plant-associated and newly described type strains.</title>
        <authorList>
            <person name="Whitman W."/>
        </authorList>
    </citation>
    <scope>NUCLEOTIDE SEQUENCE [LARGE SCALE GENOMIC DNA]</scope>
    <source>
        <strain evidence="2 3">CECT 5696</strain>
    </source>
</reference>
<feature type="transmembrane region" description="Helical" evidence="1">
    <location>
        <begin position="61"/>
        <end position="80"/>
    </location>
</feature>